<evidence type="ECO:0000256" key="2">
    <source>
        <dbReference type="ARBA" id="ARBA00022475"/>
    </source>
</evidence>
<gene>
    <name evidence="7" type="ORF">A2151_07225</name>
</gene>
<evidence type="ECO:0000256" key="5">
    <source>
        <dbReference type="ARBA" id="ARBA00023136"/>
    </source>
</evidence>
<dbReference type="AlphaFoldDB" id="A0A1F6TU60"/>
<accession>A0A1F6TU60</accession>
<keyword evidence="4 6" id="KW-1133">Transmembrane helix</keyword>
<reference evidence="7 8" key="1">
    <citation type="journal article" date="2016" name="Nat. Commun.">
        <title>Thousands of microbial genomes shed light on interconnected biogeochemical processes in an aquifer system.</title>
        <authorList>
            <person name="Anantharaman K."/>
            <person name="Brown C.T."/>
            <person name="Hug L.A."/>
            <person name="Sharon I."/>
            <person name="Castelle C.J."/>
            <person name="Probst A.J."/>
            <person name="Thomas B.C."/>
            <person name="Singh A."/>
            <person name="Wilkins M.J."/>
            <person name="Karaoz U."/>
            <person name="Brodie E.L."/>
            <person name="Williams K.H."/>
            <person name="Hubbard S.S."/>
            <person name="Banfield J.F."/>
        </authorList>
    </citation>
    <scope>NUCLEOTIDE SEQUENCE [LARGE SCALE GENOMIC DNA]</scope>
</reference>
<keyword evidence="3 6" id="KW-0812">Transmembrane</keyword>
<feature type="transmembrane region" description="Helical" evidence="6">
    <location>
        <begin position="12"/>
        <end position="33"/>
    </location>
</feature>
<feature type="transmembrane region" description="Helical" evidence="6">
    <location>
        <begin position="101"/>
        <end position="120"/>
    </location>
</feature>
<feature type="transmembrane region" description="Helical" evidence="6">
    <location>
        <begin position="39"/>
        <end position="60"/>
    </location>
</feature>
<dbReference type="Proteomes" id="UP000178885">
    <property type="component" value="Unassembled WGS sequence"/>
</dbReference>
<dbReference type="InterPro" id="IPR005598">
    <property type="entry name" value="ATP_synth_I"/>
</dbReference>
<proteinExistence type="predicted"/>
<dbReference type="Pfam" id="PF03899">
    <property type="entry name" value="ATP-synt_I"/>
    <property type="match status" value="1"/>
</dbReference>
<evidence type="ECO:0000256" key="1">
    <source>
        <dbReference type="ARBA" id="ARBA00004651"/>
    </source>
</evidence>
<protein>
    <recommendedName>
        <fullName evidence="9">ATP synthase subunit I</fullName>
    </recommendedName>
</protein>
<dbReference type="EMBL" id="MFSU01000022">
    <property type="protein sequence ID" value="OGI48670.1"/>
    <property type="molecule type" value="Genomic_DNA"/>
</dbReference>
<organism evidence="7 8">
    <name type="scientific">Candidatus Muproteobacteria bacterium RBG_16_65_34</name>
    <dbReference type="NCBI Taxonomy" id="1817760"/>
    <lineage>
        <taxon>Bacteria</taxon>
        <taxon>Pseudomonadati</taxon>
        <taxon>Pseudomonadota</taxon>
        <taxon>Candidatus Muproteobacteria</taxon>
    </lineage>
</organism>
<keyword evidence="2" id="KW-1003">Cell membrane</keyword>
<comment type="caution">
    <text evidence="7">The sequence shown here is derived from an EMBL/GenBank/DDBJ whole genome shotgun (WGS) entry which is preliminary data.</text>
</comment>
<comment type="subcellular location">
    <subcellularLocation>
        <location evidence="1">Cell membrane</location>
        <topology evidence="1">Multi-pass membrane protein</topology>
    </subcellularLocation>
</comment>
<name>A0A1F6TU60_9PROT</name>
<evidence type="ECO:0000313" key="8">
    <source>
        <dbReference type="Proteomes" id="UP000178885"/>
    </source>
</evidence>
<evidence type="ECO:0000256" key="6">
    <source>
        <dbReference type="SAM" id="Phobius"/>
    </source>
</evidence>
<evidence type="ECO:0000313" key="7">
    <source>
        <dbReference type="EMBL" id="OGI48670.1"/>
    </source>
</evidence>
<evidence type="ECO:0000256" key="3">
    <source>
        <dbReference type="ARBA" id="ARBA00022692"/>
    </source>
</evidence>
<feature type="transmembrane region" description="Helical" evidence="6">
    <location>
        <begin position="72"/>
        <end position="95"/>
    </location>
</feature>
<keyword evidence="5 6" id="KW-0472">Membrane</keyword>
<sequence>MNADAEALRREIRRVVLAQALITVSVAAVFWFVRDRYQALAALYGGATALLSSVWLGRGVQRAGAQPRDGGIVGALFVNALMRYVAAILLLGLGIGALRLAPVPLVFAFAVAQFGFLANVRRA</sequence>
<evidence type="ECO:0008006" key="9">
    <source>
        <dbReference type="Google" id="ProtNLM"/>
    </source>
</evidence>
<dbReference type="GO" id="GO:0005886">
    <property type="term" value="C:plasma membrane"/>
    <property type="evidence" value="ECO:0007669"/>
    <property type="project" value="UniProtKB-SubCell"/>
</dbReference>
<evidence type="ECO:0000256" key="4">
    <source>
        <dbReference type="ARBA" id="ARBA00022989"/>
    </source>
</evidence>
<dbReference type="STRING" id="1817760.A2151_07225"/>